<gene>
    <name evidence="2" type="ORF">HNR67_001739</name>
</gene>
<dbReference type="EMBL" id="JACHMH010000001">
    <property type="protein sequence ID" value="MBB4675621.1"/>
    <property type="molecule type" value="Genomic_DNA"/>
</dbReference>
<evidence type="ECO:0000259" key="1">
    <source>
        <dbReference type="SMART" id="SM00858"/>
    </source>
</evidence>
<dbReference type="Pfam" id="PF08666">
    <property type="entry name" value="SAF"/>
    <property type="match status" value="1"/>
</dbReference>
<evidence type="ECO:0000313" key="2">
    <source>
        <dbReference type="EMBL" id="MBB4675621.1"/>
    </source>
</evidence>
<dbReference type="RefSeq" id="WP_185001572.1">
    <property type="nucleotide sequence ID" value="NZ_BAAAUI010000031.1"/>
</dbReference>
<organism evidence="2 3">
    <name type="scientific">Crossiella cryophila</name>
    <dbReference type="NCBI Taxonomy" id="43355"/>
    <lineage>
        <taxon>Bacteria</taxon>
        <taxon>Bacillati</taxon>
        <taxon>Actinomycetota</taxon>
        <taxon>Actinomycetes</taxon>
        <taxon>Pseudonocardiales</taxon>
        <taxon>Pseudonocardiaceae</taxon>
        <taxon>Crossiella</taxon>
    </lineage>
</organism>
<dbReference type="InterPro" id="IPR013974">
    <property type="entry name" value="SAF"/>
</dbReference>
<feature type="domain" description="SAF" evidence="1">
    <location>
        <begin position="53"/>
        <end position="115"/>
    </location>
</feature>
<evidence type="ECO:0000313" key="3">
    <source>
        <dbReference type="Proteomes" id="UP000533598"/>
    </source>
</evidence>
<dbReference type="CDD" id="cd11614">
    <property type="entry name" value="SAF_CpaB_FlgA_like"/>
    <property type="match status" value="1"/>
</dbReference>
<reference evidence="2 3" key="1">
    <citation type="submission" date="2020-08" db="EMBL/GenBank/DDBJ databases">
        <title>Sequencing the genomes of 1000 actinobacteria strains.</title>
        <authorList>
            <person name="Klenk H.-P."/>
        </authorList>
    </citation>
    <scope>NUCLEOTIDE SEQUENCE [LARGE SCALE GENOMIC DNA]</scope>
    <source>
        <strain evidence="2 3">DSM 44230</strain>
    </source>
</reference>
<dbReference type="AlphaFoldDB" id="A0A7W7FR58"/>
<dbReference type="Gene3D" id="3.90.1210.10">
    <property type="entry name" value="Antifreeze-like/N-acetylneuraminic acid synthase C-terminal domain"/>
    <property type="match status" value="1"/>
</dbReference>
<proteinExistence type="predicted"/>
<dbReference type="Proteomes" id="UP000533598">
    <property type="component" value="Unassembled WGS sequence"/>
</dbReference>
<accession>A0A7W7FR58</accession>
<sequence length="210" mass="21750">MPLDPTPWDRLRTLLTRLPGARPPALRRLAAALCTLLALALLAHPGSPGPRTTPVLLAAKDLSPGTQLAATDLRQSQHPTDAVPDGALTDPAAATGRLLARAARRGEPLTDLSLTGPRLTALTAGKDTTAVPVRLSDPALAELLTPGAQVDVFSADPPEQLAEAATVLTALAPRAEAGESHRLVLIAVPRQDAARVATSSLTRSVAITLR</sequence>
<keyword evidence="3" id="KW-1185">Reference proteome</keyword>
<dbReference type="SMART" id="SM00858">
    <property type="entry name" value="SAF"/>
    <property type="match status" value="1"/>
</dbReference>
<protein>
    <submittedName>
        <fullName evidence="2">Flp pilus assembly protein CpaB</fullName>
    </submittedName>
</protein>
<name>A0A7W7FR58_9PSEU</name>
<comment type="caution">
    <text evidence="2">The sequence shown here is derived from an EMBL/GenBank/DDBJ whole genome shotgun (WGS) entry which is preliminary data.</text>
</comment>